<dbReference type="GO" id="GO:0071111">
    <property type="term" value="F:cyclic-guanylate-specific phosphodiesterase activity"/>
    <property type="evidence" value="ECO:0007669"/>
    <property type="project" value="InterPro"/>
</dbReference>
<dbReference type="PROSITE" id="PS50883">
    <property type="entry name" value="EAL"/>
    <property type="match status" value="1"/>
</dbReference>
<evidence type="ECO:0000259" key="1">
    <source>
        <dbReference type="PROSITE" id="PS50883"/>
    </source>
</evidence>
<evidence type="ECO:0000313" key="3">
    <source>
        <dbReference type="Proteomes" id="UP000182567"/>
    </source>
</evidence>
<dbReference type="OrthoDB" id="6926831at2"/>
<geneLocation type="plasmid" evidence="2">
    <name>unnamed1</name>
</geneLocation>
<dbReference type="AlphaFoldDB" id="A0A1J0ETW6"/>
<dbReference type="PANTHER" id="PTHR33121">
    <property type="entry name" value="CYCLIC DI-GMP PHOSPHODIESTERASE PDEF"/>
    <property type="match status" value="1"/>
</dbReference>
<dbReference type="Pfam" id="PF00563">
    <property type="entry name" value="EAL"/>
    <property type="match status" value="1"/>
</dbReference>
<dbReference type="SUPFAM" id="SSF141868">
    <property type="entry name" value="EAL domain-like"/>
    <property type="match status" value="1"/>
</dbReference>
<dbReference type="InterPro" id="IPR050706">
    <property type="entry name" value="Cyclic-di-GMP_PDE-like"/>
</dbReference>
<evidence type="ECO:0000313" key="2">
    <source>
        <dbReference type="EMBL" id="APC19438.1"/>
    </source>
</evidence>
<dbReference type="InterPro" id="IPR001633">
    <property type="entry name" value="EAL_dom"/>
</dbReference>
<accession>A0A1J0ETW6</accession>
<sequence>MTLKLAVQGLHAWSSLQGYEVLARKVEPEGQILVPHEFVLPERGLSWCELDSLVLGLANSSDFLRNTSVPIFINLSAATLRNEILLARAANQLQVLREWVSNDVVLEVSEKYYASKEVMAHQVTHLRSLGIKLAIDDFGYEHSDIERLKLVHWDYCKIDLTALRLSENLEWLYEAYQYCTSDGVQMVLERYEQPRPCEVINSLKGAWIQGFSLSKPMLIDTPVGSN</sequence>
<dbReference type="Proteomes" id="UP000182567">
    <property type="component" value="Plasmid unnamed1"/>
</dbReference>
<name>A0A1J0ETW6_9PSED</name>
<proteinExistence type="predicted"/>
<dbReference type="RefSeq" id="WP_071555942.1">
    <property type="nucleotide sequence ID" value="NZ_CP017887.1"/>
</dbReference>
<dbReference type="EMBL" id="CP017887">
    <property type="protein sequence ID" value="APC19438.1"/>
    <property type="molecule type" value="Genomic_DNA"/>
</dbReference>
<protein>
    <recommendedName>
        <fullName evidence="1">EAL domain-containing protein</fullName>
    </recommendedName>
</protein>
<reference evidence="3" key="1">
    <citation type="submission" date="2016-10" db="EMBL/GenBank/DDBJ databases">
        <title>Pseudomonas frederiksbergensis ERGS4:02 complete genome.</title>
        <authorList>
            <person name="Kumar R."/>
            <person name="Acharya V."/>
            <person name="Singh D."/>
        </authorList>
    </citation>
    <scope>NUCLEOTIDE SEQUENCE [LARGE SCALE GENOMIC DNA]</scope>
    <source>
        <strain evidence="3">ERGS4:02</strain>
        <plasmid evidence="3">Plasmid unnamed1</plasmid>
    </source>
</reference>
<gene>
    <name evidence="2" type="ORF">BLL42_27250</name>
</gene>
<dbReference type="GeneID" id="46911987"/>
<dbReference type="PANTHER" id="PTHR33121:SF82">
    <property type="entry name" value="SIGNAL TRANSDUCTION PROTEIN CONTAINING A EAL DOMAIN"/>
    <property type="match status" value="1"/>
</dbReference>
<feature type="domain" description="EAL" evidence="1">
    <location>
        <begin position="1"/>
        <end position="226"/>
    </location>
</feature>
<dbReference type="SMART" id="SM00052">
    <property type="entry name" value="EAL"/>
    <property type="match status" value="1"/>
</dbReference>
<keyword evidence="2" id="KW-0614">Plasmid</keyword>
<dbReference type="Gene3D" id="3.20.20.450">
    <property type="entry name" value="EAL domain"/>
    <property type="match status" value="1"/>
</dbReference>
<dbReference type="InterPro" id="IPR035919">
    <property type="entry name" value="EAL_sf"/>
</dbReference>
<organism evidence="2 3">
    <name type="scientific">Pseudomonas frederiksbergensis</name>
    <dbReference type="NCBI Taxonomy" id="104087"/>
    <lineage>
        <taxon>Bacteria</taxon>
        <taxon>Pseudomonadati</taxon>
        <taxon>Pseudomonadota</taxon>
        <taxon>Gammaproteobacteria</taxon>
        <taxon>Pseudomonadales</taxon>
        <taxon>Pseudomonadaceae</taxon>
        <taxon>Pseudomonas</taxon>
    </lineage>
</organism>